<reference evidence="1 2" key="2">
    <citation type="submission" date="2018-11" db="EMBL/GenBank/DDBJ databases">
        <authorList>
            <consortium name="Pathogen Informatics"/>
        </authorList>
    </citation>
    <scope>NUCLEOTIDE SEQUENCE [LARGE SCALE GENOMIC DNA]</scope>
</reference>
<keyword evidence="2" id="KW-1185">Reference proteome</keyword>
<protein>
    <submittedName>
        <fullName evidence="3">Guanylate cyclase domain-containing protein</fullName>
    </submittedName>
</protein>
<name>A0A0R3RD33_9BILA</name>
<sequence>PFFIPSDDSSLASPVGADDITTRRRLVFTTLPTLSARSATLSSDVGKSRRRQKHDTFASTFPDGAYSILQFSALDMELHLKSRSIQSLKGILYILKEKK</sequence>
<reference evidence="3" key="1">
    <citation type="submission" date="2017-02" db="UniProtKB">
        <authorList>
            <consortium name="WormBaseParasite"/>
        </authorList>
    </citation>
    <scope>IDENTIFICATION</scope>
</reference>
<evidence type="ECO:0000313" key="3">
    <source>
        <dbReference type="WBParaSite" id="BTMF_0001795601-mRNA-1"/>
    </source>
</evidence>
<dbReference type="AlphaFoldDB" id="A0A0R3RD33"/>
<evidence type="ECO:0000313" key="2">
    <source>
        <dbReference type="Proteomes" id="UP000280834"/>
    </source>
</evidence>
<dbReference type="WBParaSite" id="BTMF_0001795601-mRNA-1">
    <property type="protein sequence ID" value="BTMF_0001795601-mRNA-1"/>
    <property type="gene ID" value="BTMF_0001795601"/>
</dbReference>
<accession>A0A0R3RD33</accession>
<proteinExistence type="predicted"/>
<dbReference type="Proteomes" id="UP000280834">
    <property type="component" value="Unassembled WGS sequence"/>
</dbReference>
<evidence type="ECO:0000313" key="1">
    <source>
        <dbReference type="EMBL" id="VDO56468.1"/>
    </source>
</evidence>
<organism evidence="3">
    <name type="scientific">Brugia timori</name>
    <dbReference type="NCBI Taxonomy" id="42155"/>
    <lineage>
        <taxon>Eukaryota</taxon>
        <taxon>Metazoa</taxon>
        <taxon>Ecdysozoa</taxon>
        <taxon>Nematoda</taxon>
        <taxon>Chromadorea</taxon>
        <taxon>Rhabditida</taxon>
        <taxon>Spirurina</taxon>
        <taxon>Spiruromorpha</taxon>
        <taxon>Filarioidea</taxon>
        <taxon>Onchocercidae</taxon>
        <taxon>Brugia</taxon>
    </lineage>
</organism>
<dbReference type="EMBL" id="UZAG01023358">
    <property type="protein sequence ID" value="VDO56468.1"/>
    <property type="molecule type" value="Genomic_DNA"/>
</dbReference>
<gene>
    <name evidence="1" type="ORF">BTMF_LOCUS15919</name>
</gene>